<reference evidence="2 3" key="1">
    <citation type="submission" date="2020-08" db="EMBL/GenBank/DDBJ databases">
        <title>Genomic Encyclopedia of Type Strains, Phase III (KMG-III): the genomes of soil and plant-associated and newly described type strains.</title>
        <authorList>
            <person name="Whitman W."/>
        </authorList>
    </citation>
    <scope>NUCLEOTIDE SEQUENCE [LARGE SCALE GENOMIC DNA]</scope>
    <source>
        <strain evidence="2 3">CECT 8693</strain>
    </source>
</reference>
<dbReference type="EMBL" id="JACJIP010000026">
    <property type="protein sequence ID" value="MBA9087146.1"/>
    <property type="molecule type" value="Genomic_DNA"/>
</dbReference>
<dbReference type="PANTHER" id="PTHR33408:SF2">
    <property type="entry name" value="TRANSPOSASE DDE DOMAIN-CONTAINING PROTEIN"/>
    <property type="match status" value="1"/>
</dbReference>
<dbReference type="Pfam" id="PF01609">
    <property type="entry name" value="DDE_Tnp_1"/>
    <property type="match status" value="1"/>
</dbReference>
<dbReference type="PANTHER" id="PTHR33408">
    <property type="entry name" value="TRANSPOSASE"/>
    <property type="match status" value="1"/>
</dbReference>
<dbReference type="Proteomes" id="UP000567067">
    <property type="component" value="Unassembled WGS sequence"/>
</dbReference>
<dbReference type="AlphaFoldDB" id="A0A7W3SVQ8"/>
<dbReference type="GO" id="GO:0006313">
    <property type="term" value="P:DNA transposition"/>
    <property type="evidence" value="ECO:0007669"/>
    <property type="project" value="InterPro"/>
</dbReference>
<name>A0A7W3SVQ8_9BACL</name>
<evidence type="ECO:0000259" key="1">
    <source>
        <dbReference type="Pfam" id="PF01609"/>
    </source>
</evidence>
<evidence type="ECO:0000313" key="2">
    <source>
        <dbReference type="EMBL" id="MBA9087146.1"/>
    </source>
</evidence>
<organism evidence="2 3">
    <name type="scientific">Fontibacillus solani</name>
    <dbReference type="NCBI Taxonomy" id="1572857"/>
    <lineage>
        <taxon>Bacteria</taxon>
        <taxon>Bacillati</taxon>
        <taxon>Bacillota</taxon>
        <taxon>Bacilli</taxon>
        <taxon>Bacillales</taxon>
        <taxon>Paenibacillaceae</taxon>
        <taxon>Fontibacillus</taxon>
    </lineage>
</organism>
<accession>A0A7W3SVQ8</accession>
<proteinExistence type="predicted"/>
<sequence>MEKGLIKSKTIILDATHTQAGSQKQRPIDVLRDAAKRLQRTVVKRHPKLEKNPALPRVKSEQDDAAHIMLHHLAKLGETVEELLPDHEGAISDKLQIARQIIEDERLLSHKGILSAIDPDARFAWKSKTKSFFGYKEHLAMTEEEIITAIEVTPGSSDDGKQLSSLLSQTQANGISVTEIMGDTAYSGKDNL</sequence>
<dbReference type="InterPro" id="IPR002559">
    <property type="entry name" value="Transposase_11"/>
</dbReference>
<dbReference type="GO" id="GO:0004803">
    <property type="term" value="F:transposase activity"/>
    <property type="evidence" value="ECO:0007669"/>
    <property type="project" value="InterPro"/>
</dbReference>
<protein>
    <recommendedName>
        <fullName evidence="1">Transposase IS4-like domain-containing protein</fullName>
    </recommendedName>
</protein>
<evidence type="ECO:0000313" key="3">
    <source>
        <dbReference type="Proteomes" id="UP000567067"/>
    </source>
</evidence>
<feature type="domain" description="Transposase IS4-like" evidence="1">
    <location>
        <begin position="120"/>
        <end position="191"/>
    </location>
</feature>
<dbReference type="GO" id="GO:0003677">
    <property type="term" value="F:DNA binding"/>
    <property type="evidence" value="ECO:0007669"/>
    <property type="project" value="InterPro"/>
</dbReference>
<keyword evidence="3" id="KW-1185">Reference proteome</keyword>
<comment type="caution">
    <text evidence="2">The sequence shown here is derived from an EMBL/GenBank/DDBJ whole genome shotgun (WGS) entry which is preliminary data.</text>
</comment>
<gene>
    <name evidence="2" type="ORF">FHR92_003627</name>
</gene>